<feature type="region of interest" description="Disordered" evidence="1">
    <location>
        <begin position="175"/>
        <end position="210"/>
    </location>
</feature>
<dbReference type="RefSeq" id="WP_179692176.1">
    <property type="nucleotide sequence ID" value="NZ_JACCAT010000001.1"/>
</dbReference>
<protein>
    <submittedName>
        <fullName evidence="2">Uncharacterized protein</fullName>
    </submittedName>
</protein>
<gene>
    <name evidence="2" type="ORF">GGI52_000249</name>
</gene>
<accession>A0A7Z0ART7</accession>
<dbReference type="EMBL" id="JACCAT010000001">
    <property type="protein sequence ID" value="NYH07206.1"/>
    <property type="molecule type" value="Genomic_DNA"/>
</dbReference>
<feature type="region of interest" description="Disordered" evidence="1">
    <location>
        <begin position="1"/>
        <end position="28"/>
    </location>
</feature>
<dbReference type="Proteomes" id="UP000553035">
    <property type="component" value="Unassembled WGS sequence"/>
</dbReference>
<sequence>MSPKRPTRPKTDTPDSTPVVRDTTPDIPAAPRLMPDSLIDPTLTHPAWQLPAPAVTRRQMIEIYDLPAETQVRGSTAHRPIGSYVLAPGLANRLPPPDLLDGIRSAGRYAYVDLVEGGTVLIGPDAQNGMRARLSNELLASGPLLERVEGTLMWRPVPVENVPDTSRLSITRHRLPDDEPSAVPPKRPRLEETPWSDWGIDPQHATPGDIRVDGTQYKVIPLGDARDPIVYIKNPSHLIYDFDLLDRTLRLDPQQQPRGAIRVPPAQHWQIDPTLPFDRPLTNYVARYFPELSASSLENVAFHQFVLANGTNTATGSGLTLLRQTFNDWQTGNAHPRPQLADPLLMLPILPTSGGGTIRVIELPTPQSGGPLQRLDFDPALFRQEWLYSATTQSAVDLKRFMATLLTRSGYAVFDPSLSNSYPALVFKRTGHDYVFFISLHRIRGRKINQTLNVDQNSASLRLHIQVGAPAAAAVIAANASNKVVWLRGGPQMLANADDTVFIVRDGHARL</sequence>
<proteinExistence type="predicted"/>
<name>A0A7Z0ART7_9PSED</name>
<comment type="caution">
    <text evidence="2">The sequence shown here is derived from an EMBL/GenBank/DDBJ whole genome shotgun (WGS) entry which is preliminary data.</text>
</comment>
<dbReference type="AlphaFoldDB" id="A0A7Z0ART7"/>
<evidence type="ECO:0000313" key="3">
    <source>
        <dbReference type="Proteomes" id="UP000553035"/>
    </source>
</evidence>
<evidence type="ECO:0000256" key="1">
    <source>
        <dbReference type="SAM" id="MobiDB-lite"/>
    </source>
</evidence>
<reference evidence="2 3" key="1">
    <citation type="submission" date="2020-07" db="EMBL/GenBank/DDBJ databases">
        <title>Exploring microbial biodiversity for novel pathways involved in the catabolism of aromatic compounds derived from lignin.</title>
        <authorList>
            <person name="Elkins J."/>
        </authorList>
    </citation>
    <scope>NUCLEOTIDE SEQUENCE [LARGE SCALE GENOMIC DNA]</scope>
    <source>
        <strain evidence="2 3">VanB</strain>
    </source>
</reference>
<evidence type="ECO:0000313" key="2">
    <source>
        <dbReference type="EMBL" id="NYH07206.1"/>
    </source>
</evidence>
<organism evidence="2 3">
    <name type="scientific">Pseudomonas moraviensis</name>
    <dbReference type="NCBI Taxonomy" id="321662"/>
    <lineage>
        <taxon>Bacteria</taxon>
        <taxon>Pseudomonadati</taxon>
        <taxon>Pseudomonadota</taxon>
        <taxon>Gammaproteobacteria</taxon>
        <taxon>Pseudomonadales</taxon>
        <taxon>Pseudomonadaceae</taxon>
        <taxon>Pseudomonas</taxon>
    </lineage>
</organism>